<dbReference type="EMBL" id="GGEC01070503">
    <property type="protein sequence ID" value="MBX50987.1"/>
    <property type="molecule type" value="Transcribed_RNA"/>
</dbReference>
<dbReference type="AlphaFoldDB" id="A0A2P2P8G3"/>
<reference evidence="1" key="1">
    <citation type="submission" date="2018-02" db="EMBL/GenBank/DDBJ databases">
        <title>Rhizophora mucronata_Transcriptome.</title>
        <authorList>
            <person name="Meera S.P."/>
            <person name="Sreeshan A."/>
            <person name="Augustine A."/>
        </authorList>
    </citation>
    <scope>NUCLEOTIDE SEQUENCE</scope>
    <source>
        <tissue evidence="1">Leaf</tissue>
    </source>
</reference>
<organism evidence="1">
    <name type="scientific">Rhizophora mucronata</name>
    <name type="common">Asiatic mangrove</name>
    <dbReference type="NCBI Taxonomy" id="61149"/>
    <lineage>
        <taxon>Eukaryota</taxon>
        <taxon>Viridiplantae</taxon>
        <taxon>Streptophyta</taxon>
        <taxon>Embryophyta</taxon>
        <taxon>Tracheophyta</taxon>
        <taxon>Spermatophyta</taxon>
        <taxon>Magnoliopsida</taxon>
        <taxon>eudicotyledons</taxon>
        <taxon>Gunneridae</taxon>
        <taxon>Pentapetalae</taxon>
        <taxon>rosids</taxon>
        <taxon>fabids</taxon>
        <taxon>Malpighiales</taxon>
        <taxon>Rhizophoraceae</taxon>
        <taxon>Rhizophora</taxon>
    </lineage>
</organism>
<sequence>MRNPLCTWRNNQYFTADAWTICEAAKFIA</sequence>
<protein>
    <submittedName>
        <fullName evidence="1">Uncharacterized protein</fullName>
    </submittedName>
</protein>
<accession>A0A2P2P8G3</accession>
<evidence type="ECO:0000313" key="1">
    <source>
        <dbReference type="EMBL" id="MBX50987.1"/>
    </source>
</evidence>
<name>A0A2P2P8G3_RHIMU</name>
<proteinExistence type="predicted"/>